<dbReference type="EMBL" id="JAEMWV010000004">
    <property type="protein sequence ID" value="MBN8251753.1"/>
    <property type="molecule type" value="Genomic_DNA"/>
</dbReference>
<evidence type="ECO:0000256" key="2">
    <source>
        <dbReference type="ARBA" id="ARBA00009142"/>
    </source>
</evidence>
<accession>A0A8I1MEB9</accession>
<name>A0A8I1MEB9_9BACI</name>
<evidence type="ECO:0000313" key="7">
    <source>
        <dbReference type="EMBL" id="MBN8251753.1"/>
    </source>
</evidence>
<evidence type="ECO:0000256" key="1">
    <source>
        <dbReference type="ARBA" id="ARBA00004141"/>
    </source>
</evidence>
<keyword evidence="5 6" id="KW-0472">Membrane</keyword>
<dbReference type="PANTHER" id="PTHR43701:SF2">
    <property type="entry name" value="MEMBRANE TRANSPORTER PROTEIN YJNA-RELATED"/>
    <property type="match status" value="1"/>
</dbReference>
<keyword evidence="3 6" id="KW-0812">Transmembrane</keyword>
<feature type="transmembrane region" description="Helical" evidence="6">
    <location>
        <begin position="7"/>
        <end position="35"/>
    </location>
</feature>
<dbReference type="GeneID" id="93683135"/>
<comment type="caution">
    <text evidence="7">The sequence shown here is derived from an EMBL/GenBank/DDBJ whole genome shotgun (WGS) entry which is preliminary data.</text>
</comment>
<comment type="subcellular location">
    <subcellularLocation>
        <location evidence="6">Cell membrane</location>
        <topology evidence="6">Multi-pass membrane protein</topology>
    </subcellularLocation>
    <subcellularLocation>
        <location evidence="1">Membrane</location>
        <topology evidence="1">Multi-pass membrane protein</topology>
    </subcellularLocation>
</comment>
<feature type="transmembrane region" description="Helical" evidence="6">
    <location>
        <begin position="67"/>
        <end position="86"/>
    </location>
</feature>
<dbReference type="RefSeq" id="WP_206782503.1">
    <property type="nucleotide sequence ID" value="NZ_CM125968.1"/>
</dbReference>
<dbReference type="PANTHER" id="PTHR43701">
    <property type="entry name" value="MEMBRANE TRANSPORTER PROTEIN MJ0441-RELATED"/>
    <property type="match status" value="1"/>
</dbReference>
<feature type="transmembrane region" description="Helical" evidence="6">
    <location>
        <begin position="41"/>
        <end position="60"/>
    </location>
</feature>
<organism evidence="7 8">
    <name type="scientific">Priestia flexa</name>
    <dbReference type="NCBI Taxonomy" id="86664"/>
    <lineage>
        <taxon>Bacteria</taxon>
        <taxon>Bacillati</taxon>
        <taxon>Bacillota</taxon>
        <taxon>Bacilli</taxon>
        <taxon>Bacillales</taxon>
        <taxon>Bacillaceae</taxon>
        <taxon>Priestia</taxon>
    </lineage>
</organism>
<sequence>MHISIILTMLAVGLILGFVGAGGSGFIISLLTLFFNVPVHIALATALAAMIFSSLSGAISHYREGNVSLKSGIIVGIVGALGAWLGSHFSSFIPEEQLTWLTASMLFLSGVLLWVRIVVLSRKYGNRPIPQGAHFVIASILIGVVTGLLSGMFGIGSTPFIQLGLMMVLGLSLHKSAGTTMLIIIPIAIGGGTGYYQQGFLDIQLLFEVVVGTMVGSYIGAKFTKRVPTPVLKTSLVALPIFSGFLLIV</sequence>
<keyword evidence="6" id="KW-1003">Cell membrane</keyword>
<dbReference type="InterPro" id="IPR051598">
    <property type="entry name" value="TSUP/Inactive_protease-like"/>
</dbReference>
<comment type="similarity">
    <text evidence="2 6">Belongs to the 4-toluene sulfonate uptake permease (TSUP) (TC 2.A.102) family.</text>
</comment>
<keyword evidence="4 6" id="KW-1133">Transmembrane helix</keyword>
<feature type="transmembrane region" description="Helical" evidence="6">
    <location>
        <begin position="176"/>
        <end position="196"/>
    </location>
</feature>
<dbReference type="InterPro" id="IPR002781">
    <property type="entry name" value="TM_pro_TauE-like"/>
</dbReference>
<reference evidence="7" key="1">
    <citation type="submission" date="2020-12" db="EMBL/GenBank/DDBJ databases">
        <title>PHA producing bacteria isolated from mangrove.</title>
        <authorList>
            <person name="Zheng W."/>
            <person name="Yu S."/>
            <person name="Huang Y."/>
        </authorList>
    </citation>
    <scope>NUCLEOTIDE SEQUENCE</scope>
    <source>
        <strain evidence="7">GN22-4</strain>
    </source>
</reference>
<dbReference type="Proteomes" id="UP000664578">
    <property type="component" value="Unassembled WGS sequence"/>
</dbReference>
<proteinExistence type="inferred from homology"/>
<protein>
    <recommendedName>
        <fullName evidence="6">Probable membrane transporter protein</fullName>
    </recommendedName>
</protein>
<dbReference type="Pfam" id="PF01925">
    <property type="entry name" value="TauE"/>
    <property type="match status" value="1"/>
</dbReference>
<gene>
    <name evidence="7" type="ORF">JF537_09185</name>
</gene>
<evidence type="ECO:0000313" key="8">
    <source>
        <dbReference type="Proteomes" id="UP000664578"/>
    </source>
</evidence>
<dbReference type="AlphaFoldDB" id="A0A8I1MEB9"/>
<evidence type="ECO:0000256" key="6">
    <source>
        <dbReference type="RuleBase" id="RU363041"/>
    </source>
</evidence>
<feature type="transmembrane region" description="Helical" evidence="6">
    <location>
        <begin position="132"/>
        <end position="156"/>
    </location>
</feature>
<evidence type="ECO:0000256" key="5">
    <source>
        <dbReference type="ARBA" id="ARBA00023136"/>
    </source>
</evidence>
<feature type="transmembrane region" description="Helical" evidence="6">
    <location>
        <begin position="203"/>
        <end position="221"/>
    </location>
</feature>
<evidence type="ECO:0000256" key="3">
    <source>
        <dbReference type="ARBA" id="ARBA00022692"/>
    </source>
</evidence>
<feature type="transmembrane region" description="Helical" evidence="6">
    <location>
        <begin position="227"/>
        <end position="248"/>
    </location>
</feature>
<dbReference type="GO" id="GO:0005886">
    <property type="term" value="C:plasma membrane"/>
    <property type="evidence" value="ECO:0007669"/>
    <property type="project" value="UniProtKB-SubCell"/>
</dbReference>
<evidence type="ECO:0000256" key="4">
    <source>
        <dbReference type="ARBA" id="ARBA00022989"/>
    </source>
</evidence>
<feature type="transmembrane region" description="Helical" evidence="6">
    <location>
        <begin position="98"/>
        <end position="120"/>
    </location>
</feature>